<accession>A0A1S7LLF2</accession>
<dbReference type="NCBIfam" id="NF011397">
    <property type="entry name" value="PRK14822.1"/>
    <property type="match status" value="1"/>
</dbReference>
<sequence>MALQQVVLATRNGKKLKELARALEGLEIEVVGLDRFPDAPEVVEDGDSFVANALKKAHAIAAYTQRPALADDSGLEVDALGGAPGVYSARYAGEGASDGDNVTKLLAAMVGQEDKRARFRCELALMLPSGQQALFSGTVEGQISETIQGEGGFGYDPLFIAEGESRTFAQMTPQEKDALSHRGRAVGLFIEALKSAQGQLKAMGGVEK</sequence>
<dbReference type="GO" id="GO:0036222">
    <property type="term" value="F:XTP diphosphatase activity"/>
    <property type="evidence" value="ECO:0007669"/>
    <property type="project" value="UniProtKB-UniRule"/>
</dbReference>
<keyword evidence="4 10" id="KW-0547">Nucleotide-binding</keyword>
<feature type="binding site" evidence="10">
    <location>
        <position position="72"/>
    </location>
    <ligand>
        <name>Mg(2+)</name>
        <dbReference type="ChEBI" id="CHEBI:18420"/>
    </ligand>
</feature>
<dbReference type="GO" id="GO:0009146">
    <property type="term" value="P:purine nucleoside triphosphate catabolic process"/>
    <property type="evidence" value="ECO:0007669"/>
    <property type="project" value="UniProtKB-UniRule"/>
</dbReference>
<evidence type="ECO:0000313" key="12">
    <source>
        <dbReference type="EMBL" id="CRH06979.1"/>
    </source>
</evidence>
<comment type="subunit">
    <text evidence="2 10">Homodimer.</text>
</comment>
<dbReference type="Pfam" id="PF01725">
    <property type="entry name" value="Ham1p_like"/>
    <property type="match status" value="1"/>
</dbReference>
<comment type="function">
    <text evidence="10">Pyrophosphatase that catalyzes the hydrolysis of nucleoside triphosphates to their monophosphate derivatives, with a high preference for the non-canonical purine nucleotides XTP (xanthosine triphosphate), dITP (deoxyinosine triphosphate) and ITP. Seems to function as a house-cleaning enzyme that removes non-canonical purine nucleotides from the nucleotide pool, thus preventing their incorporation into DNA/RNA and avoiding chromosomal lesions.</text>
</comment>
<dbReference type="EMBL" id="LO017727">
    <property type="protein sequence ID" value="CRH06979.1"/>
    <property type="molecule type" value="Genomic_DNA"/>
</dbReference>
<comment type="cofactor">
    <cofactor evidence="10">
        <name>Mg(2+)</name>
        <dbReference type="ChEBI" id="CHEBI:18420"/>
    </cofactor>
    <text evidence="10">Binds 1 Mg(2+) ion per subunit.</text>
</comment>
<comment type="catalytic activity">
    <reaction evidence="10">
        <text>ITP + H2O = IMP + diphosphate + H(+)</text>
        <dbReference type="Rhea" id="RHEA:29399"/>
        <dbReference type="ChEBI" id="CHEBI:15377"/>
        <dbReference type="ChEBI" id="CHEBI:15378"/>
        <dbReference type="ChEBI" id="CHEBI:33019"/>
        <dbReference type="ChEBI" id="CHEBI:58053"/>
        <dbReference type="ChEBI" id="CHEBI:61402"/>
        <dbReference type="EC" id="3.6.1.66"/>
    </reaction>
</comment>
<evidence type="ECO:0000256" key="3">
    <source>
        <dbReference type="ARBA" id="ARBA00022723"/>
    </source>
</evidence>
<dbReference type="GO" id="GO:0036220">
    <property type="term" value="F:ITP diphosphatase activity"/>
    <property type="evidence" value="ECO:0007669"/>
    <property type="project" value="UniProtKB-UniRule"/>
</dbReference>
<dbReference type="InterPro" id="IPR029001">
    <property type="entry name" value="ITPase-like_fam"/>
</dbReference>
<protein>
    <recommendedName>
        <fullName evidence="10">dITP/XTP pyrophosphatase</fullName>
        <ecNumber evidence="10">3.6.1.66</ecNumber>
    </recommendedName>
    <alternativeName>
        <fullName evidence="10">Non-canonical purine NTP pyrophosphatase</fullName>
    </alternativeName>
    <alternativeName>
        <fullName evidence="10">Non-standard purine NTP pyrophosphatase</fullName>
    </alternativeName>
    <alternativeName>
        <fullName evidence="10">Nucleoside-triphosphate diphosphatase</fullName>
    </alternativeName>
    <alternativeName>
        <fullName evidence="10">Nucleoside-triphosphate pyrophosphatase</fullName>
        <shortName evidence="10">NTPase</shortName>
    </alternativeName>
</protein>
<name>A0A1S7LLF2_MAGMO</name>
<dbReference type="GO" id="GO:0035870">
    <property type="term" value="F:dITP diphosphatase activity"/>
    <property type="evidence" value="ECO:0007669"/>
    <property type="project" value="UniProtKB-UniRule"/>
</dbReference>
<comment type="similarity">
    <text evidence="1 10 11">Belongs to the HAM1 NTPase family.</text>
</comment>
<evidence type="ECO:0000256" key="4">
    <source>
        <dbReference type="ARBA" id="ARBA00022741"/>
    </source>
</evidence>
<keyword evidence="5 10" id="KW-0378">Hydrolase</keyword>
<dbReference type="GO" id="GO:0005829">
    <property type="term" value="C:cytosol"/>
    <property type="evidence" value="ECO:0007669"/>
    <property type="project" value="TreeGrafter"/>
</dbReference>
<dbReference type="CDD" id="cd00515">
    <property type="entry name" value="HAM1"/>
    <property type="match status" value="1"/>
</dbReference>
<feature type="active site" description="Proton acceptor" evidence="10">
    <location>
        <position position="72"/>
    </location>
</feature>
<feature type="binding site" evidence="10">
    <location>
        <begin position="153"/>
        <end position="156"/>
    </location>
    <ligand>
        <name>substrate</name>
    </ligand>
</feature>
<evidence type="ECO:0000256" key="7">
    <source>
        <dbReference type="ARBA" id="ARBA00023080"/>
    </source>
</evidence>
<evidence type="ECO:0000256" key="11">
    <source>
        <dbReference type="RuleBase" id="RU003781"/>
    </source>
</evidence>
<gene>
    <name evidence="12" type="ORF">MAGMO_2831</name>
</gene>
<evidence type="ECO:0000256" key="1">
    <source>
        <dbReference type="ARBA" id="ARBA00008023"/>
    </source>
</evidence>
<dbReference type="AlphaFoldDB" id="A0A1S7LLF2"/>
<dbReference type="GO" id="GO:0046872">
    <property type="term" value="F:metal ion binding"/>
    <property type="evidence" value="ECO:0007669"/>
    <property type="project" value="UniProtKB-KW"/>
</dbReference>
<evidence type="ECO:0000256" key="6">
    <source>
        <dbReference type="ARBA" id="ARBA00022842"/>
    </source>
</evidence>
<evidence type="ECO:0000256" key="8">
    <source>
        <dbReference type="ARBA" id="ARBA00051875"/>
    </source>
</evidence>
<evidence type="ECO:0000256" key="2">
    <source>
        <dbReference type="ARBA" id="ARBA00011738"/>
    </source>
</evidence>
<dbReference type="InterPro" id="IPR002637">
    <property type="entry name" value="RdgB/HAM1"/>
</dbReference>
<dbReference type="GO" id="GO:0000166">
    <property type="term" value="F:nucleotide binding"/>
    <property type="evidence" value="ECO:0007669"/>
    <property type="project" value="UniProtKB-KW"/>
</dbReference>
<dbReference type="FunFam" id="3.90.950.10:FF:000001">
    <property type="entry name" value="dITP/XTP pyrophosphatase"/>
    <property type="match status" value="1"/>
</dbReference>
<dbReference type="PANTHER" id="PTHR11067:SF9">
    <property type="entry name" value="INOSINE TRIPHOSPHATE PYROPHOSPHATASE"/>
    <property type="match status" value="1"/>
</dbReference>
<dbReference type="InterPro" id="IPR020922">
    <property type="entry name" value="dITP/XTP_pyrophosphatase"/>
</dbReference>
<dbReference type="SUPFAM" id="SSF52972">
    <property type="entry name" value="ITPase-like"/>
    <property type="match status" value="1"/>
</dbReference>
<proteinExistence type="inferred from homology"/>
<keyword evidence="3 10" id="KW-0479">Metal-binding</keyword>
<dbReference type="GO" id="GO:0009117">
    <property type="term" value="P:nucleotide metabolic process"/>
    <property type="evidence" value="ECO:0007669"/>
    <property type="project" value="UniProtKB-KW"/>
</dbReference>
<feature type="binding site" evidence="10">
    <location>
        <begin position="10"/>
        <end position="15"/>
    </location>
    <ligand>
        <name>substrate</name>
    </ligand>
</feature>
<dbReference type="HAMAP" id="MF_01405">
    <property type="entry name" value="Non_canon_purine_NTPase"/>
    <property type="match status" value="1"/>
</dbReference>
<comment type="caution">
    <text evidence="10">Lacks conserved residue(s) required for the propagation of feature annotation.</text>
</comment>
<comment type="catalytic activity">
    <reaction evidence="8 10">
        <text>dITP + H2O = dIMP + diphosphate + H(+)</text>
        <dbReference type="Rhea" id="RHEA:28342"/>
        <dbReference type="ChEBI" id="CHEBI:15377"/>
        <dbReference type="ChEBI" id="CHEBI:15378"/>
        <dbReference type="ChEBI" id="CHEBI:33019"/>
        <dbReference type="ChEBI" id="CHEBI:61194"/>
        <dbReference type="ChEBI" id="CHEBI:61382"/>
        <dbReference type="EC" id="3.6.1.66"/>
    </reaction>
</comment>
<dbReference type="PANTHER" id="PTHR11067">
    <property type="entry name" value="INOSINE TRIPHOSPHATE PYROPHOSPHATASE/HAM1 PROTEIN"/>
    <property type="match status" value="1"/>
</dbReference>
<keyword evidence="7 10" id="KW-0546">Nucleotide metabolism</keyword>
<dbReference type="GO" id="GO:0017111">
    <property type="term" value="F:ribonucleoside triphosphate phosphatase activity"/>
    <property type="evidence" value="ECO:0007669"/>
    <property type="project" value="InterPro"/>
</dbReference>
<feature type="binding site" evidence="10">
    <location>
        <position position="73"/>
    </location>
    <ligand>
        <name>substrate</name>
    </ligand>
</feature>
<feature type="binding site" evidence="10">
    <location>
        <begin position="181"/>
        <end position="182"/>
    </location>
    <ligand>
        <name>substrate</name>
    </ligand>
</feature>
<organism evidence="12">
    <name type="scientific">Magnetococcus massalia (strain MO-1)</name>
    <dbReference type="NCBI Taxonomy" id="451514"/>
    <lineage>
        <taxon>Bacteria</taxon>
        <taxon>Pseudomonadati</taxon>
        <taxon>Pseudomonadota</taxon>
        <taxon>Magnetococcia</taxon>
        <taxon>Magnetococcales</taxon>
        <taxon>Magnetococcaceae</taxon>
        <taxon>Magnetococcus</taxon>
    </lineage>
</organism>
<evidence type="ECO:0000256" key="9">
    <source>
        <dbReference type="ARBA" id="ARBA00052017"/>
    </source>
</evidence>
<dbReference type="EC" id="3.6.1.66" evidence="10"/>
<evidence type="ECO:0000256" key="10">
    <source>
        <dbReference type="HAMAP-Rule" id="MF_01405"/>
    </source>
</evidence>
<reference evidence="12" key="1">
    <citation type="submission" date="2015-04" db="EMBL/GenBank/DDBJ databases">
        <authorList>
            <person name="Syromyatnikov M.Y."/>
            <person name="Popov V.N."/>
        </authorList>
    </citation>
    <scope>NUCLEOTIDE SEQUENCE</scope>
    <source>
        <strain evidence="12">MO-1</strain>
    </source>
</reference>
<feature type="binding site" evidence="10">
    <location>
        <position position="176"/>
    </location>
    <ligand>
        <name>substrate</name>
    </ligand>
</feature>
<dbReference type="Gene3D" id="3.90.950.10">
    <property type="match status" value="1"/>
</dbReference>
<dbReference type="NCBIfam" id="TIGR00042">
    <property type="entry name" value="RdgB/HAM1 family non-canonical purine NTP pyrophosphatase"/>
    <property type="match status" value="1"/>
</dbReference>
<keyword evidence="6 10" id="KW-0460">Magnesium</keyword>
<comment type="catalytic activity">
    <reaction evidence="9 10">
        <text>XTP + H2O = XMP + diphosphate + H(+)</text>
        <dbReference type="Rhea" id="RHEA:28610"/>
        <dbReference type="ChEBI" id="CHEBI:15377"/>
        <dbReference type="ChEBI" id="CHEBI:15378"/>
        <dbReference type="ChEBI" id="CHEBI:33019"/>
        <dbReference type="ChEBI" id="CHEBI:57464"/>
        <dbReference type="ChEBI" id="CHEBI:61314"/>
        <dbReference type="EC" id="3.6.1.66"/>
    </reaction>
</comment>
<evidence type="ECO:0000256" key="5">
    <source>
        <dbReference type="ARBA" id="ARBA00022801"/>
    </source>
</evidence>